<evidence type="ECO:0000313" key="2">
    <source>
        <dbReference type="Proteomes" id="UP000294360"/>
    </source>
</evidence>
<sequence length="64" mass="7243">MNFTLEFFRLRLRDVAHATLDQTSIVADNLDAAKVKAKSLFATLESPQKPERLRILNRLDLAGC</sequence>
<name>A0A4U8YZP5_METTU</name>
<gene>
    <name evidence="1" type="ORF">MTUNDRAET4_1950</name>
</gene>
<reference evidence="1 2" key="1">
    <citation type="submission" date="2019-03" db="EMBL/GenBank/DDBJ databases">
        <authorList>
            <person name="Kox A.R. M."/>
        </authorList>
    </citation>
    <scope>NUCLEOTIDE SEQUENCE [LARGE SCALE GENOMIC DNA]</scope>
    <source>
        <strain evidence="1">MTUNDRAET4 annotated genome</strain>
    </source>
</reference>
<dbReference type="KEGG" id="mtun:MTUNDRAET4_1950"/>
<protein>
    <submittedName>
        <fullName evidence="1">Uncharacterized protein</fullName>
    </submittedName>
</protein>
<accession>A0A4U8YZP5</accession>
<evidence type="ECO:0000313" key="1">
    <source>
        <dbReference type="EMBL" id="VFU08843.1"/>
    </source>
</evidence>
<organism evidence="1 2">
    <name type="scientific">Methylocella tundrae</name>
    <dbReference type="NCBI Taxonomy" id="227605"/>
    <lineage>
        <taxon>Bacteria</taxon>
        <taxon>Pseudomonadati</taxon>
        <taxon>Pseudomonadota</taxon>
        <taxon>Alphaproteobacteria</taxon>
        <taxon>Hyphomicrobiales</taxon>
        <taxon>Beijerinckiaceae</taxon>
        <taxon>Methylocella</taxon>
    </lineage>
</organism>
<dbReference type="AlphaFoldDB" id="A0A4U8YZP5"/>
<dbReference type="Proteomes" id="UP000294360">
    <property type="component" value="Chromosome"/>
</dbReference>
<dbReference type="EMBL" id="LR536450">
    <property type="protein sequence ID" value="VFU08843.1"/>
    <property type="molecule type" value="Genomic_DNA"/>
</dbReference>
<proteinExistence type="predicted"/>